<sequence length="241" mass="26351">MASQRGPGFWWRLIEVLILPLFNSFVTLTVTKDSTLPRTGPFIVAPNHHSEIDPIVMGVAVWRLGRTPRFLAKASLFKIPVVGFLLRATGQIPVERGASSTGGALRAANQLISENQGLIVYPEGTLTRQPDLWPMKGKTGAIRMALESGIPLYPAAHWGTQDLMARYGKSLSVIPRPRINVVVGEAMNLEAFQGRPITRVLLDEATDALMHAIQDLVASLRGETPPETIYEPQGTEPGRGR</sequence>
<evidence type="ECO:0000259" key="3">
    <source>
        <dbReference type="SMART" id="SM00563"/>
    </source>
</evidence>
<keyword evidence="2 4" id="KW-0012">Acyltransferase</keyword>
<organism evidence="4 5">
    <name type="scientific">Pontimonas salivibrio</name>
    <dbReference type="NCBI Taxonomy" id="1159327"/>
    <lineage>
        <taxon>Bacteria</taxon>
        <taxon>Bacillati</taxon>
        <taxon>Actinomycetota</taxon>
        <taxon>Actinomycetes</taxon>
        <taxon>Micrococcales</taxon>
        <taxon>Microbacteriaceae</taxon>
        <taxon>Pontimonas</taxon>
    </lineage>
</organism>
<dbReference type="RefSeq" id="WP_104913152.1">
    <property type="nucleotide sequence ID" value="NZ_CP026923.1"/>
</dbReference>
<dbReference type="SUPFAM" id="SSF69593">
    <property type="entry name" value="Glycerol-3-phosphate (1)-acyltransferase"/>
    <property type="match status" value="1"/>
</dbReference>
<dbReference type="CDD" id="cd07989">
    <property type="entry name" value="LPLAT_AGPAT-like"/>
    <property type="match status" value="1"/>
</dbReference>
<dbReference type="GO" id="GO:0003841">
    <property type="term" value="F:1-acylglycerol-3-phosphate O-acyltransferase activity"/>
    <property type="evidence" value="ECO:0007669"/>
    <property type="project" value="TreeGrafter"/>
</dbReference>
<dbReference type="Proteomes" id="UP000243077">
    <property type="component" value="Chromosome"/>
</dbReference>
<dbReference type="GO" id="GO:0005886">
    <property type="term" value="C:plasma membrane"/>
    <property type="evidence" value="ECO:0007669"/>
    <property type="project" value="TreeGrafter"/>
</dbReference>
<accession>A0A2L2BPI7</accession>
<dbReference type="PANTHER" id="PTHR10434">
    <property type="entry name" value="1-ACYL-SN-GLYCEROL-3-PHOSPHATE ACYLTRANSFERASE"/>
    <property type="match status" value="1"/>
</dbReference>
<reference evidence="4 5" key="1">
    <citation type="submission" date="2018-02" db="EMBL/GenBank/DDBJ databases">
        <title>Complete genome of the streamlined marine actinobacterium Pontimonas salivibrio CL-TW6 adapted to coastal planktonic lifestype.</title>
        <authorList>
            <person name="Cho B.C."/>
            <person name="Hardies S.C."/>
            <person name="Jang G.I."/>
            <person name="Hwang C.Y."/>
        </authorList>
    </citation>
    <scope>NUCLEOTIDE SEQUENCE [LARGE SCALE GENOMIC DNA]</scope>
    <source>
        <strain evidence="4 5">CL-TW6</strain>
    </source>
</reference>
<protein>
    <submittedName>
        <fullName evidence="4">Glycerol-3-phosphate acyltransferase</fullName>
        <ecNumber evidence="4">2.3.1.15</ecNumber>
    </submittedName>
</protein>
<proteinExistence type="predicted"/>
<dbReference type="AlphaFoldDB" id="A0A2L2BPI7"/>
<dbReference type="EC" id="2.3.1.15" evidence="4"/>
<feature type="domain" description="Phospholipid/glycerol acyltransferase" evidence="3">
    <location>
        <begin position="42"/>
        <end position="160"/>
    </location>
</feature>
<dbReference type="SMART" id="SM00563">
    <property type="entry name" value="PlsC"/>
    <property type="match status" value="1"/>
</dbReference>
<evidence type="ECO:0000256" key="1">
    <source>
        <dbReference type="ARBA" id="ARBA00022679"/>
    </source>
</evidence>
<gene>
    <name evidence="4" type="ORF">C3B54_11571</name>
</gene>
<dbReference type="EMBL" id="CP026923">
    <property type="protein sequence ID" value="AVG23557.1"/>
    <property type="molecule type" value="Genomic_DNA"/>
</dbReference>
<dbReference type="GO" id="GO:0004366">
    <property type="term" value="F:glycerol-3-phosphate O-acyltransferase activity"/>
    <property type="evidence" value="ECO:0007669"/>
    <property type="project" value="UniProtKB-EC"/>
</dbReference>
<evidence type="ECO:0000313" key="4">
    <source>
        <dbReference type="EMBL" id="AVG23557.1"/>
    </source>
</evidence>
<keyword evidence="1 4" id="KW-0808">Transferase</keyword>
<evidence type="ECO:0000313" key="5">
    <source>
        <dbReference type="Proteomes" id="UP000243077"/>
    </source>
</evidence>
<dbReference type="GO" id="GO:0006654">
    <property type="term" value="P:phosphatidic acid biosynthetic process"/>
    <property type="evidence" value="ECO:0007669"/>
    <property type="project" value="TreeGrafter"/>
</dbReference>
<dbReference type="OrthoDB" id="9806008at2"/>
<keyword evidence="5" id="KW-1185">Reference proteome</keyword>
<dbReference type="KEGG" id="psai:C3B54_11571"/>
<evidence type="ECO:0000256" key="2">
    <source>
        <dbReference type="ARBA" id="ARBA00023315"/>
    </source>
</evidence>
<name>A0A2L2BPI7_9MICO</name>
<dbReference type="InterPro" id="IPR002123">
    <property type="entry name" value="Plipid/glycerol_acylTrfase"/>
</dbReference>
<dbReference type="PANTHER" id="PTHR10434:SF55">
    <property type="entry name" value="POSSIBLE ACYLTRANSFERASE"/>
    <property type="match status" value="1"/>
</dbReference>
<dbReference type="Pfam" id="PF01553">
    <property type="entry name" value="Acyltransferase"/>
    <property type="match status" value="1"/>
</dbReference>